<dbReference type="InterPro" id="IPR013813">
    <property type="entry name" value="Endoribo_LPSP/chorism_mut-like"/>
</dbReference>
<organism evidence="1">
    <name type="scientific">uncultured Rubrobacteraceae bacterium</name>
    <dbReference type="NCBI Taxonomy" id="349277"/>
    <lineage>
        <taxon>Bacteria</taxon>
        <taxon>Bacillati</taxon>
        <taxon>Actinomycetota</taxon>
        <taxon>Rubrobacteria</taxon>
        <taxon>Rubrobacterales</taxon>
        <taxon>Rubrobacteraceae</taxon>
        <taxon>environmental samples</taxon>
    </lineage>
</organism>
<name>A0A6J4QHL7_9ACTN</name>
<dbReference type="SUPFAM" id="SSF55298">
    <property type="entry name" value="YjgF-like"/>
    <property type="match status" value="1"/>
</dbReference>
<dbReference type="AlphaFoldDB" id="A0A6J4QHL7"/>
<accession>A0A6J4QHL7</accession>
<dbReference type="InterPro" id="IPR035959">
    <property type="entry name" value="RutC-like_sf"/>
</dbReference>
<reference evidence="1" key="1">
    <citation type="submission" date="2020-02" db="EMBL/GenBank/DDBJ databases">
        <authorList>
            <person name="Meier V. D."/>
        </authorList>
    </citation>
    <scope>NUCLEOTIDE SEQUENCE</scope>
    <source>
        <strain evidence="1">AVDCRST_MAG02</strain>
    </source>
</reference>
<dbReference type="PANTHER" id="PTHR43760">
    <property type="entry name" value="ENDORIBONUCLEASE-RELATED"/>
    <property type="match status" value="1"/>
</dbReference>
<dbReference type="CDD" id="cd02199">
    <property type="entry name" value="YjgF_YER057c_UK114_like_1"/>
    <property type="match status" value="1"/>
</dbReference>
<dbReference type="PANTHER" id="PTHR43760:SF1">
    <property type="entry name" value="ENDORIBONUCLEASE L-PSP_CHORISMATE MUTASE-LIKE DOMAIN-CONTAINING PROTEIN"/>
    <property type="match status" value="1"/>
</dbReference>
<sequence>MQIEEKLEERGLVLPGPMKTPPGLVLPFAWVRARGGRAYVSGHGALNPDGSVAGPLGKVGAEVSEEQAYEAARMTALSILGSLKRELGDLDRVGAWLRVFGMVNSAPGFDRQPNVINGFSDLILDLYGPETGDHARSAVGLAELPLGIPVEIEAEVEIRGG</sequence>
<protein>
    <submittedName>
        <fullName evidence="1">RidA/YER057c/UK114 superfamily, group 1</fullName>
    </submittedName>
</protein>
<evidence type="ECO:0000313" key="1">
    <source>
        <dbReference type="EMBL" id="CAA9444971.1"/>
    </source>
</evidence>
<dbReference type="EMBL" id="CADCVH010000010">
    <property type="protein sequence ID" value="CAA9444971.1"/>
    <property type="molecule type" value="Genomic_DNA"/>
</dbReference>
<dbReference type="Gene3D" id="3.30.1330.40">
    <property type="entry name" value="RutC-like"/>
    <property type="match status" value="1"/>
</dbReference>
<gene>
    <name evidence="1" type="ORF">AVDCRST_MAG02-348</name>
</gene>
<proteinExistence type="predicted"/>